<sequence length="164" mass="18993">MNNLRLFKSPSTTGRLSSFNLNWLTSSNVSCWKGKSFVTIIDAAKFFYQWRVHPDNVDLQSVVTHRGQEFLKVVVTGNESSMAYVQRQIDLRDFREWCRAYVDDIVVVADTLKQHVIRLRLVFAKLEEHNMSRSLACCFLCRGSGFTFTFACDSLASLWYHRGH</sequence>
<dbReference type="AlphaFoldDB" id="A0A1V6SGE8"/>
<keyword evidence="2" id="KW-1185">Reference proteome</keyword>
<gene>
    <name evidence="1" type="ORF">PENFLA_c054G05449</name>
</gene>
<reference evidence="2" key="1">
    <citation type="journal article" date="2017" name="Nat. Microbiol.">
        <title>Global analysis of biosynthetic gene clusters reveals vast potential of secondary metabolite production in Penicillium species.</title>
        <authorList>
            <person name="Nielsen J.C."/>
            <person name="Grijseels S."/>
            <person name="Prigent S."/>
            <person name="Ji B."/>
            <person name="Dainat J."/>
            <person name="Nielsen K.F."/>
            <person name="Frisvad J.C."/>
            <person name="Workman M."/>
            <person name="Nielsen J."/>
        </authorList>
    </citation>
    <scope>NUCLEOTIDE SEQUENCE [LARGE SCALE GENOMIC DNA]</scope>
    <source>
        <strain evidence="2">IBT 14082</strain>
    </source>
</reference>
<proteinExistence type="predicted"/>
<dbReference type="EMBL" id="MLQL01000054">
    <property type="protein sequence ID" value="OQE13101.1"/>
    <property type="molecule type" value="Genomic_DNA"/>
</dbReference>
<evidence type="ECO:0000313" key="1">
    <source>
        <dbReference type="EMBL" id="OQE13101.1"/>
    </source>
</evidence>
<dbReference type="InterPro" id="IPR043128">
    <property type="entry name" value="Rev_trsase/Diguanyl_cyclase"/>
</dbReference>
<dbReference type="Gene3D" id="3.10.10.10">
    <property type="entry name" value="HIV Type 1 Reverse Transcriptase, subunit A, domain 1"/>
    <property type="match status" value="1"/>
</dbReference>
<evidence type="ECO:0008006" key="3">
    <source>
        <dbReference type="Google" id="ProtNLM"/>
    </source>
</evidence>
<dbReference type="Gene3D" id="3.30.70.270">
    <property type="match status" value="1"/>
</dbReference>
<protein>
    <recommendedName>
        <fullName evidence="3">Reverse transcriptase domain-containing protein</fullName>
    </recommendedName>
</protein>
<name>A0A1V6SGE8_9EURO</name>
<evidence type="ECO:0000313" key="2">
    <source>
        <dbReference type="Proteomes" id="UP000191342"/>
    </source>
</evidence>
<dbReference type="SUPFAM" id="SSF56672">
    <property type="entry name" value="DNA/RNA polymerases"/>
    <property type="match status" value="1"/>
</dbReference>
<comment type="caution">
    <text evidence="1">The sequence shown here is derived from an EMBL/GenBank/DDBJ whole genome shotgun (WGS) entry which is preliminary data.</text>
</comment>
<dbReference type="Proteomes" id="UP000191342">
    <property type="component" value="Unassembled WGS sequence"/>
</dbReference>
<accession>A0A1V6SGE8</accession>
<dbReference type="InterPro" id="IPR043502">
    <property type="entry name" value="DNA/RNA_pol_sf"/>
</dbReference>
<dbReference type="STRING" id="254877.A0A1V6SGE8"/>
<dbReference type="OrthoDB" id="4368513at2759"/>
<organism evidence="1 2">
    <name type="scientific">Penicillium flavigenum</name>
    <dbReference type="NCBI Taxonomy" id="254877"/>
    <lineage>
        <taxon>Eukaryota</taxon>
        <taxon>Fungi</taxon>
        <taxon>Dikarya</taxon>
        <taxon>Ascomycota</taxon>
        <taxon>Pezizomycotina</taxon>
        <taxon>Eurotiomycetes</taxon>
        <taxon>Eurotiomycetidae</taxon>
        <taxon>Eurotiales</taxon>
        <taxon>Aspergillaceae</taxon>
        <taxon>Penicillium</taxon>
    </lineage>
</organism>